<accession>A0A1Q9EYG6</accession>
<feature type="domain" description="Integrase catalytic" evidence="2">
    <location>
        <begin position="533"/>
        <end position="706"/>
    </location>
</feature>
<feature type="compositionally biased region" description="Low complexity" evidence="1">
    <location>
        <begin position="904"/>
        <end position="927"/>
    </location>
</feature>
<reference evidence="3 4" key="1">
    <citation type="submission" date="2016-02" db="EMBL/GenBank/DDBJ databases">
        <title>Genome analysis of coral dinoflagellate symbionts highlights evolutionary adaptations to a symbiotic lifestyle.</title>
        <authorList>
            <person name="Aranda M."/>
            <person name="Li Y."/>
            <person name="Liew Y.J."/>
            <person name="Baumgarten S."/>
            <person name="Simakov O."/>
            <person name="Wilson M."/>
            <person name="Piel J."/>
            <person name="Ashoor H."/>
            <person name="Bougouffa S."/>
            <person name="Bajic V.B."/>
            <person name="Ryu T."/>
            <person name="Ravasi T."/>
            <person name="Bayer T."/>
            <person name="Micklem G."/>
            <person name="Kim H."/>
            <person name="Bhak J."/>
            <person name="Lajeunesse T.C."/>
            <person name="Voolstra C.R."/>
        </authorList>
    </citation>
    <scope>NUCLEOTIDE SEQUENCE [LARGE SCALE GENOMIC DNA]</scope>
    <source>
        <strain evidence="3 4">CCMP2467</strain>
    </source>
</reference>
<keyword evidence="4" id="KW-1185">Reference proteome</keyword>
<evidence type="ECO:0000313" key="4">
    <source>
        <dbReference type="Proteomes" id="UP000186817"/>
    </source>
</evidence>
<sequence>MAKRLMAMTTLVAASMSRVLINLHLEGCDGLWEVACAPHSWLSDAAERRALHPRRINLQQGYDLYKKDTWNELRRLRQQRRPRRLWFSLPCTKWCSWTSVNYNNDQRREQLETDRRKERRMLWEVVKFIVETMDDDPSVQVYFEWPFPCFGWRQQPLQHLEAELYKRGLAWLQCRVDGCCYGLRDRNEDLFVQKKWMIKTTDELFHQRFRSKVCPGNHRHAHIEGQETARTAYYPWKMVESITKFWADQVGSNDQVRQLRRADEESEVTMDEEAKTGLELKLAEKPDELPGEPMDLCVGQAALLEIEAHSKEALAYGRYGFPDCEGLLYLIYNHLGVTIRQDHTRWANVPAQRLQLGVYSFGGFGGVTNQTNDYEAVTKYVNGFLKHHLPQLTWTSLMINFNGRALPHKDHHNLKGSVNVLVGFGPYVGGGLCLQGQCDERAEESRRQMPDGTFAKGGIYDTHHKFVIFNPEVAKFHKAAGHPSNRNLARMLHDAGHPQWKVDVAATYECPTCQSLKMGGTSSGKIPPASTHAQYSPWEAVAVDAAEWVPAGRKVKVKFLLFMDVATKLRVTCPLYVYDFLEMKAESSQDFMQNFTERWLGTYPKPRVVLMDSAKSLISETTHQYLSDLNIMVHFIAEKESWAHGTVEAAVQDVKMTASAIASDIRHLPPELALHLATSALNSTEFTAGFSSFQWAFGKHYSLSDEDVRTFATTGQNDDFTRVITLRQQAEEIAVRTRARRVLSRLHNTTVRQPLREFQPFDLVKIWRHVWPHEQIKGTRGGFRKSGRPHWAGPGRVIFQEVLPHQERGDERRHIVWVLIGQRLFRCSVRSVRPVTEEERFVHETTSSEDPSSWRTLADILPRREYFDVVNEEPGEADRELPELPPEPDSTTQVAPTRRVRAKTTLTTIPPTTDEGTHHSTASSSQTHQREPPDVNDYEQPAVKRSKGEEPSWVEELYVEAEMEKNSMDIFHAMAEVKEFLRIEMDMDYMQSNRQKKMFVVLSKLRPEERELFVRAKAKEVDSFLRNEAVRKCLDNDEVKKAYDSGRIVKARWVLTWKLVPPEDRDEALRDRQENTQTLHTKDGSKKAKARIVLPGFQHPNLLDPSFKTASPVQSMLGRNLLYLMSAQHQWPLEGLDLATAFLQTLPTEADKELWTTGVEELREAIGVGPEQILRILRNIYGSTTAPRGLWLDLHKTLTSLGAQPVLGERCLWIWLQPDETEPRTIGAMGGHVDDFHRLGDDSPAWMAIKAKVDAAYKWGTAKKGNYRHAGTDISTVTDESGRHKIVVDQSYYVDGISDLAIDPLRLRGAEELLTQKDVDACRTALGELQWLASWPSKHNHNYVLDAICC</sequence>
<comment type="caution">
    <text evidence="3">The sequence shown here is derived from an EMBL/GenBank/DDBJ whole genome shotgun (WGS) entry which is preliminary data.</text>
</comment>
<proteinExistence type="predicted"/>
<dbReference type="Gene3D" id="3.30.420.10">
    <property type="entry name" value="Ribonuclease H-like superfamily/Ribonuclease H"/>
    <property type="match status" value="1"/>
</dbReference>
<dbReference type="GO" id="GO:0003676">
    <property type="term" value="F:nucleic acid binding"/>
    <property type="evidence" value="ECO:0007669"/>
    <property type="project" value="InterPro"/>
</dbReference>
<evidence type="ECO:0000313" key="3">
    <source>
        <dbReference type="EMBL" id="OLQ12413.1"/>
    </source>
</evidence>
<dbReference type="EMBL" id="LSRX01000043">
    <property type="protein sequence ID" value="OLQ12413.1"/>
    <property type="molecule type" value="Genomic_DNA"/>
</dbReference>
<dbReference type="InterPro" id="IPR036397">
    <property type="entry name" value="RNaseH_sf"/>
</dbReference>
<organism evidence="3 4">
    <name type="scientific">Symbiodinium microadriaticum</name>
    <name type="common">Dinoflagellate</name>
    <name type="synonym">Zooxanthella microadriatica</name>
    <dbReference type="NCBI Taxonomy" id="2951"/>
    <lineage>
        <taxon>Eukaryota</taxon>
        <taxon>Sar</taxon>
        <taxon>Alveolata</taxon>
        <taxon>Dinophyceae</taxon>
        <taxon>Suessiales</taxon>
        <taxon>Symbiodiniaceae</taxon>
        <taxon>Symbiodinium</taxon>
    </lineage>
</organism>
<dbReference type="InterPro" id="IPR001584">
    <property type="entry name" value="Integrase_cat-core"/>
</dbReference>
<evidence type="ECO:0000256" key="1">
    <source>
        <dbReference type="SAM" id="MobiDB-lite"/>
    </source>
</evidence>
<dbReference type="Proteomes" id="UP000186817">
    <property type="component" value="Unassembled WGS sequence"/>
</dbReference>
<dbReference type="InterPro" id="IPR012337">
    <property type="entry name" value="RNaseH-like_sf"/>
</dbReference>
<name>A0A1Q9EYG6_SYMMI</name>
<dbReference type="SUPFAM" id="SSF53098">
    <property type="entry name" value="Ribonuclease H-like"/>
    <property type="match status" value="1"/>
</dbReference>
<gene>
    <name evidence="3" type="ORF">AK812_SmicGene3637</name>
</gene>
<dbReference type="PROSITE" id="PS50994">
    <property type="entry name" value="INTEGRASE"/>
    <property type="match status" value="1"/>
</dbReference>
<dbReference type="OrthoDB" id="426591at2759"/>
<evidence type="ECO:0000259" key="2">
    <source>
        <dbReference type="PROSITE" id="PS50994"/>
    </source>
</evidence>
<feature type="region of interest" description="Disordered" evidence="1">
    <location>
        <begin position="873"/>
        <end position="951"/>
    </location>
</feature>
<protein>
    <recommendedName>
        <fullName evidence="2">Integrase catalytic domain-containing protein</fullName>
    </recommendedName>
</protein>
<dbReference type="GO" id="GO:0015074">
    <property type="term" value="P:DNA integration"/>
    <property type="evidence" value="ECO:0007669"/>
    <property type="project" value="InterPro"/>
</dbReference>